<dbReference type="InterPro" id="IPR002060">
    <property type="entry name" value="Squ/phyt_synthse"/>
</dbReference>
<organism evidence="2 3">
    <name type="scientific">Eutrema salsugineum</name>
    <name type="common">Saltwater cress</name>
    <name type="synonym">Sisymbrium salsugineum</name>
    <dbReference type="NCBI Taxonomy" id="72664"/>
    <lineage>
        <taxon>Eukaryota</taxon>
        <taxon>Viridiplantae</taxon>
        <taxon>Streptophyta</taxon>
        <taxon>Embryophyta</taxon>
        <taxon>Tracheophyta</taxon>
        <taxon>Spermatophyta</taxon>
        <taxon>Magnoliopsida</taxon>
        <taxon>eudicotyledons</taxon>
        <taxon>Gunneridae</taxon>
        <taxon>Pentapetalae</taxon>
        <taxon>rosids</taxon>
        <taxon>malvids</taxon>
        <taxon>Brassicales</taxon>
        <taxon>Brassicaceae</taxon>
        <taxon>Eutremeae</taxon>
        <taxon>Eutrema</taxon>
    </lineage>
</organism>
<keyword evidence="3" id="KW-1185">Reference proteome</keyword>
<dbReference type="Gene3D" id="1.10.600.10">
    <property type="entry name" value="Farnesyl Diphosphate Synthase"/>
    <property type="match status" value="1"/>
</dbReference>
<evidence type="ECO:0000256" key="1">
    <source>
        <dbReference type="SAM" id="Coils"/>
    </source>
</evidence>
<sequence>MSSHHPLGGIDEYGWIKASRSLFSSRRRGEQVRNYDYYHYLCLLELPPEMRKAAFALRAFNVETARAMDVASDPKIGLMRLLWWQETIDKLYTKKPINHSTAQALSWAISEHNISKPWLKRSVEARIRDAQREVEDQQQRIMQLHTSVKPVVLSCY</sequence>
<evidence type="ECO:0000313" key="2">
    <source>
        <dbReference type="EMBL" id="ESQ47668.1"/>
    </source>
</evidence>
<accession>V4M5U7</accession>
<reference evidence="2 3" key="1">
    <citation type="journal article" date="2013" name="Front. Plant Sci.">
        <title>The Reference Genome of the Halophytic Plant Eutrema salsugineum.</title>
        <authorList>
            <person name="Yang R."/>
            <person name="Jarvis D.E."/>
            <person name="Chen H."/>
            <person name="Beilstein M.A."/>
            <person name="Grimwood J."/>
            <person name="Jenkins J."/>
            <person name="Shu S."/>
            <person name="Prochnik S."/>
            <person name="Xin M."/>
            <person name="Ma C."/>
            <person name="Schmutz J."/>
            <person name="Wing R.A."/>
            <person name="Mitchell-Olds T."/>
            <person name="Schumaker K.S."/>
            <person name="Wang X."/>
        </authorList>
    </citation>
    <scope>NUCLEOTIDE SEQUENCE [LARGE SCALE GENOMIC DNA]</scope>
</reference>
<dbReference type="InterPro" id="IPR008949">
    <property type="entry name" value="Isoprenoid_synthase_dom_sf"/>
</dbReference>
<proteinExistence type="predicted"/>
<dbReference type="STRING" id="72664.V4M5U7"/>
<dbReference type="SUPFAM" id="SSF48576">
    <property type="entry name" value="Terpenoid synthases"/>
    <property type="match status" value="1"/>
</dbReference>
<evidence type="ECO:0000313" key="3">
    <source>
        <dbReference type="Proteomes" id="UP000030689"/>
    </source>
</evidence>
<dbReference type="Gramene" id="ESQ47668">
    <property type="protein sequence ID" value="ESQ47668"/>
    <property type="gene ID" value="EUTSA_v10022385mg"/>
</dbReference>
<dbReference type="EMBL" id="KI517408">
    <property type="protein sequence ID" value="ESQ47668.1"/>
    <property type="molecule type" value="Genomic_DNA"/>
</dbReference>
<dbReference type="AlphaFoldDB" id="V4M5U7"/>
<protein>
    <submittedName>
        <fullName evidence="2">Uncharacterized protein</fullName>
    </submittedName>
</protein>
<dbReference type="eggNOG" id="KOG4411">
    <property type="taxonomic scope" value="Eukaryota"/>
</dbReference>
<feature type="coiled-coil region" evidence="1">
    <location>
        <begin position="120"/>
        <end position="147"/>
    </location>
</feature>
<dbReference type="Pfam" id="PF00494">
    <property type="entry name" value="SQS_PSY"/>
    <property type="match status" value="1"/>
</dbReference>
<dbReference type="Proteomes" id="UP000030689">
    <property type="component" value="Unassembled WGS sequence"/>
</dbReference>
<keyword evidence="1" id="KW-0175">Coiled coil</keyword>
<dbReference type="KEGG" id="eus:EUTSA_v10022385mg"/>
<gene>
    <name evidence="2" type="ORF">EUTSA_v10022385mg</name>
</gene>
<dbReference type="OMA" id="VEARWHP"/>
<name>V4M5U7_EUTSA</name>